<dbReference type="Proteomes" id="UP000241462">
    <property type="component" value="Unassembled WGS sequence"/>
</dbReference>
<proteinExistence type="predicted"/>
<dbReference type="InterPro" id="IPR038843">
    <property type="entry name" value="Sed1/Spi1"/>
</dbReference>
<dbReference type="PANTHER" id="PTHR35523">
    <property type="entry name" value="CELL WALL PROTEIN SED1"/>
    <property type="match status" value="1"/>
</dbReference>
<accession>A0A2T3A9P4</accession>
<organism evidence="2 3">
    <name type="scientific">Coniella lustricola</name>
    <dbReference type="NCBI Taxonomy" id="2025994"/>
    <lineage>
        <taxon>Eukaryota</taxon>
        <taxon>Fungi</taxon>
        <taxon>Dikarya</taxon>
        <taxon>Ascomycota</taxon>
        <taxon>Pezizomycotina</taxon>
        <taxon>Sordariomycetes</taxon>
        <taxon>Sordariomycetidae</taxon>
        <taxon>Diaporthales</taxon>
        <taxon>Schizoparmaceae</taxon>
        <taxon>Coniella</taxon>
    </lineage>
</organism>
<evidence type="ECO:0008006" key="4">
    <source>
        <dbReference type="Google" id="ProtNLM"/>
    </source>
</evidence>
<name>A0A2T3A9P4_9PEZI</name>
<dbReference type="PANTHER" id="PTHR35523:SF1">
    <property type="entry name" value="CELL WALL PROTEIN SED1"/>
    <property type="match status" value="1"/>
</dbReference>
<dbReference type="EMBL" id="KZ678430">
    <property type="protein sequence ID" value="PSR87290.1"/>
    <property type="molecule type" value="Genomic_DNA"/>
</dbReference>
<protein>
    <recommendedName>
        <fullName evidence="4">Clock-controlled protein 6</fullName>
    </recommendedName>
</protein>
<dbReference type="InParanoid" id="A0A2T3A9P4"/>
<dbReference type="STRING" id="2025994.A0A2T3A9P4"/>
<dbReference type="GO" id="GO:0005199">
    <property type="term" value="F:structural constituent of cell wall"/>
    <property type="evidence" value="ECO:0007669"/>
    <property type="project" value="InterPro"/>
</dbReference>
<dbReference type="AlphaFoldDB" id="A0A2T3A9P4"/>
<reference evidence="2 3" key="1">
    <citation type="journal article" date="2018" name="Mycol. Prog.">
        <title>Coniella lustricola, a new species from submerged detritus.</title>
        <authorList>
            <person name="Raudabaugh D.B."/>
            <person name="Iturriaga T."/>
            <person name="Carver A."/>
            <person name="Mondo S."/>
            <person name="Pangilinan J."/>
            <person name="Lipzen A."/>
            <person name="He G."/>
            <person name="Amirebrahimi M."/>
            <person name="Grigoriev I.V."/>
            <person name="Miller A.N."/>
        </authorList>
    </citation>
    <scope>NUCLEOTIDE SEQUENCE [LARGE SCALE GENOMIC DNA]</scope>
    <source>
        <strain evidence="2 3">B22-T-1</strain>
    </source>
</reference>
<feature type="signal peptide" evidence="1">
    <location>
        <begin position="1"/>
        <end position="17"/>
    </location>
</feature>
<feature type="non-terminal residue" evidence="2">
    <location>
        <position position="80"/>
    </location>
</feature>
<dbReference type="GO" id="GO:0031505">
    <property type="term" value="P:fungal-type cell wall organization"/>
    <property type="evidence" value="ECO:0007669"/>
    <property type="project" value="InterPro"/>
</dbReference>
<evidence type="ECO:0000313" key="3">
    <source>
        <dbReference type="Proteomes" id="UP000241462"/>
    </source>
</evidence>
<keyword evidence="1" id="KW-0732">Signal</keyword>
<dbReference type="GO" id="GO:0009277">
    <property type="term" value="C:fungal-type cell wall"/>
    <property type="evidence" value="ECO:0007669"/>
    <property type="project" value="TreeGrafter"/>
</dbReference>
<feature type="chain" id="PRO_5015562637" description="Clock-controlled protein 6" evidence="1">
    <location>
        <begin position="18"/>
        <end position="80"/>
    </location>
</feature>
<evidence type="ECO:0000256" key="1">
    <source>
        <dbReference type="SAM" id="SignalP"/>
    </source>
</evidence>
<gene>
    <name evidence="2" type="ORF">BD289DRAFT_344406</name>
</gene>
<evidence type="ECO:0000313" key="2">
    <source>
        <dbReference type="EMBL" id="PSR87290.1"/>
    </source>
</evidence>
<sequence>MQYSIVAILAAAAGVYAQSAASNVSYTTEIVTAVTTYCPEATVFAHAGTTYSVTSATTLTITDCPCTITRAVTTSTSTEC</sequence>
<keyword evidence="3" id="KW-1185">Reference proteome</keyword>